<gene>
    <name evidence="1" type="ordered locus">RER_20560</name>
</gene>
<protein>
    <submittedName>
        <fullName evidence="1">Uncharacterized protein</fullName>
    </submittedName>
</protein>
<organism evidence="1 2">
    <name type="scientific">Rhodococcus erythropolis (strain PR4 / NBRC 100887)</name>
    <dbReference type="NCBI Taxonomy" id="234621"/>
    <lineage>
        <taxon>Bacteria</taxon>
        <taxon>Bacillati</taxon>
        <taxon>Actinomycetota</taxon>
        <taxon>Actinomycetes</taxon>
        <taxon>Mycobacteriales</taxon>
        <taxon>Nocardiaceae</taxon>
        <taxon>Rhodococcus</taxon>
        <taxon>Rhodococcus erythropolis group</taxon>
    </lineage>
</organism>
<dbReference type="RefSeq" id="WP_020907025.1">
    <property type="nucleotide sequence ID" value="NC_012490.1"/>
</dbReference>
<reference evidence="2" key="1">
    <citation type="submission" date="2005-03" db="EMBL/GenBank/DDBJ databases">
        <title>Comparison of the complete genome sequences of Rhodococcus erythropolis PR4 and Rhodococcus opacus B4.</title>
        <authorList>
            <person name="Takarada H."/>
            <person name="Sekine M."/>
            <person name="Hosoyama A."/>
            <person name="Yamada R."/>
            <person name="Fujisawa T."/>
            <person name="Omata S."/>
            <person name="Shimizu A."/>
            <person name="Tsukatani N."/>
            <person name="Tanikawa S."/>
            <person name="Fujita N."/>
            <person name="Harayama S."/>
        </authorList>
    </citation>
    <scope>NUCLEOTIDE SEQUENCE [LARGE SCALE GENOMIC DNA]</scope>
    <source>
        <strain evidence="2">PR4 / NBRC 100887</strain>
    </source>
</reference>
<dbReference type="Proteomes" id="UP000002204">
    <property type="component" value="Chromosome"/>
</dbReference>
<dbReference type="PATRIC" id="fig|234621.6.peg.2558"/>
<dbReference type="KEGG" id="rer:RER_20560"/>
<name>C0ZWM9_RHOE4</name>
<sequence length="226" mass="25304">MGINNHEAAAQTCTNYDNALYELRQKYPTDLPTGVGQPYTNASINEANKGIRTVLAARAWTERRNELLALKADQEASRKTYRLELERKLYGLSGTPTPEQHRYFREARREVAAAEGDRQELSALYRDAQVTGDTTLMRAVVREASAHQYTELLSDHYAQHPNDREHVENLSALDAVDKPGEIDDMIYDLESLPDELTGSNKVAAQMAHDVALTPEGIEQIANTEGF</sequence>
<dbReference type="AlphaFoldDB" id="C0ZWM9"/>
<dbReference type="EMBL" id="AP008957">
    <property type="protein sequence ID" value="BAH32764.1"/>
    <property type="molecule type" value="Genomic_DNA"/>
</dbReference>
<evidence type="ECO:0000313" key="1">
    <source>
        <dbReference type="EMBL" id="BAH32764.1"/>
    </source>
</evidence>
<dbReference type="HOGENOM" id="CLU_1223955_0_0_11"/>
<reference evidence="1 2" key="2">
    <citation type="journal article" date="2006" name="Environ. Microbiol.">
        <title>Sequence analysis of three plasmids harboured in Rhodococcus erythropolis strain PR4.</title>
        <authorList>
            <person name="Sekine M."/>
            <person name="Tanikawa S."/>
            <person name="Omata S."/>
            <person name="Saito M."/>
            <person name="Fujisawa T."/>
            <person name="Tsukatani N."/>
            <person name="Tajima T."/>
            <person name="Sekigawa T."/>
            <person name="Kosugi H."/>
            <person name="Matsuo Y."/>
            <person name="Nishiko R."/>
            <person name="Imamura K."/>
            <person name="Ito M."/>
            <person name="Narita H."/>
            <person name="Tago S."/>
            <person name="Fujita N."/>
            <person name="Harayama S."/>
        </authorList>
    </citation>
    <scope>NUCLEOTIDE SEQUENCE [LARGE SCALE GENOMIC DNA]</scope>
    <source>
        <strain evidence="2">PR4 / NBRC 100887</strain>
    </source>
</reference>
<accession>C0ZWM9</accession>
<evidence type="ECO:0000313" key="2">
    <source>
        <dbReference type="Proteomes" id="UP000002204"/>
    </source>
</evidence>
<proteinExistence type="predicted"/>